<dbReference type="OrthoDB" id="10643947at2759"/>
<protein>
    <submittedName>
        <fullName evidence="2">Uncharacterized protein</fullName>
    </submittedName>
</protein>
<dbReference type="GeneID" id="8244655"/>
<gene>
    <name evidence="2" type="ORF">MICPUN_59611</name>
</gene>
<dbReference type="AlphaFoldDB" id="C1E957"/>
<dbReference type="KEGG" id="mis:MICPUN_59611"/>
<proteinExistence type="predicted"/>
<evidence type="ECO:0000313" key="3">
    <source>
        <dbReference type="Proteomes" id="UP000002009"/>
    </source>
</evidence>
<accession>C1E957</accession>
<sequence>MRNALESRGSLGSQPREKGGRTSSTRESLQVLRRGSTNRRSAGIRHFAVAHEACSEAGHLSRGMGIKRRQDEYPLADFPVNIEILPRYPGDQISAVVSVSDSSKKSRKGYLAACSSERDIANRDAARQAAVTSGETELVAMLQSLPYPMNERKELMLLELNMLVRLNRCGMRDLWVKTSHSWTRNDPRRIVSTVAAAVGERSRLAVELMTHLVGVTFPTCSSASAMHHVFDCPGWLRSWCARHSVPCKDVSVLQLTLYDATGQSSNAMYFPLV</sequence>
<dbReference type="Proteomes" id="UP000002009">
    <property type="component" value="Chromosome 6"/>
</dbReference>
<dbReference type="RefSeq" id="XP_002503015.1">
    <property type="nucleotide sequence ID" value="XM_002502969.1"/>
</dbReference>
<dbReference type="InParanoid" id="C1E957"/>
<organism evidence="2 3">
    <name type="scientific">Micromonas commoda (strain RCC299 / NOUM17 / CCMP2709)</name>
    <name type="common">Picoplanktonic green alga</name>
    <dbReference type="NCBI Taxonomy" id="296587"/>
    <lineage>
        <taxon>Eukaryota</taxon>
        <taxon>Viridiplantae</taxon>
        <taxon>Chlorophyta</taxon>
        <taxon>Mamiellophyceae</taxon>
        <taxon>Mamiellales</taxon>
        <taxon>Mamiellaceae</taxon>
        <taxon>Micromonas</taxon>
    </lineage>
</organism>
<keyword evidence="3" id="KW-1185">Reference proteome</keyword>
<feature type="region of interest" description="Disordered" evidence="1">
    <location>
        <begin position="1"/>
        <end position="37"/>
    </location>
</feature>
<name>C1E957_MICCC</name>
<dbReference type="EMBL" id="CP001327">
    <property type="protein sequence ID" value="ACO64273.1"/>
    <property type="molecule type" value="Genomic_DNA"/>
</dbReference>
<evidence type="ECO:0000256" key="1">
    <source>
        <dbReference type="SAM" id="MobiDB-lite"/>
    </source>
</evidence>
<evidence type="ECO:0000313" key="2">
    <source>
        <dbReference type="EMBL" id="ACO64273.1"/>
    </source>
</evidence>
<reference evidence="2 3" key="1">
    <citation type="journal article" date="2009" name="Science">
        <title>Green evolution and dynamic adaptations revealed by genomes of the marine picoeukaryotes Micromonas.</title>
        <authorList>
            <person name="Worden A.Z."/>
            <person name="Lee J.H."/>
            <person name="Mock T."/>
            <person name="Rouze P."/>
            <person name="Simmons M.P."/>
            <person name="Aerts A.L."/>
            <person name="Allen A.E."/>
            <person name="Cuvelier M.L."/>
            <person name="Derelle E."/>
            <person name="Everett M.V."/>
            <person name="Foulon E."/>
            <person name="Grimwood J."/>
            <person name="Gundlach H."/>
            <person name="Henrissat B."/>
            <person name="Napoli C."/>
            <person name="McDonald S.M."/>
            <person name="Parker M.S."/>
            <person name="Rombauts S."/>
            <person name="Salamov A."/>
            <person name="Von Dassow P."/>
            <person name="Badger J.H."/>
            <person name="Coutinho P.M."/>
            <person name="Demir E."/>
            <person name="Dubchak I."/>
            <person name="Gentemann C."/>
            <person name="Eikrem W."/>
            <person name="Gready J.E."/>
            <person name="John U."/>
            <person name="Lanier W."/>
            <person name="Lindquist E.A."/>
            <person name="Lucas S."/>
            <person name="Mayer K.F."/>
            <person name="Moreau H."/>
            <person name="Not F."/>
            <person name="Otillar R."/>
            <person name="Panaud O."/>
            <person name="Pangilinan J."/>
            <person name="Paulsen I."/>
            <person name="Piegu B."/>
            <person name="Poliakov A."/>
            <person name="Robbens S."/>
            <person name="Schmutz J."/>
            <person name="Toulza E."/>
            <person name="Wyss T."/>
            <person name="Zelensky A."/>
            <person name="Zhou K."/>
            <person name="Armbrust E.V."/>
            <person name="Bhattacharya D."/>
            <person name="Goodenough U.W."/>
            <person name="Van de Peer Y."/>
            <person name="Grigoriev I.V."/>
        </authorList>
    </citation>
    <scope>NUCLEOTIDE SEQUENCE [LARGE SCALE GENOMIC DNA]</scope>
    <source>
        <strain evidence="3">RCC299 / NOUM17</strain>
    </source>
</reference>